<feature type="domain" description="C2H2-type" evidence="2">
    <location>
        <begin position="4"/>
        <end position="34"/>
    </location>
</feature>
<gene>
    <name evidence="3" type="ORF">F8M41_021934</name>
</gene>
<evidence type="ECO:0000259" key="2">
    <source>
        <dbReference type="PROSITE" id="PS50157"/>
    </source>
</evidence>
<evidence type="ECO:0000313" key="4">
    <source>
        <dbReference type="Proteomes" id="UP000439903"/>
    </source>
</evidence>
<keyword evidence="1" id="KW-0862">Zinc</keyword>
<reference evidence="3 4" key="1">
    <citation type="journal article" date="2019" name="Environ. Microbiol.">
        <title>At the nexus of three kingdoms: the genome of the mycorrhizal fungus Gigaspora margarita provides insights into plant, endobacterial and fungal interactions.</title>
        <authorList>
            <person name="Venice F."/>
            <person name="Ghignone S."/>
            <person name="Salvioli di Fossalunga A."/>
            <person name="Amselem J."/>
            <person name="Novero M."/>
            <person name="Xianan X."/>
            <person name="Sedzielewska Toro K."/>
            <person name="Morin E."/>
            <person name="Lipzen A."/>
            <person name="Grigoriev I.V."/>
            <person name="Henrissat B."/>
            <person name="Martin F.M."/>
            <person name="Bonfante P."/>
        </authorList>
    </citation>
    <scope>NUCLEOTIDE SEQUENCE [LARGE SCALE GENOMIC DNA]</scope>
    <source>
        <strain evidence="3 4">BEG34</strain>
    </source>
</reference>
<protein>
    <recommendedName>
        <fullName evidence="2">C2H2-type domain-containing protein</fullName>
    </recommendedName>
</protein>
<dbReference type="GO" id="GO:0008270">
    <property type="term" value="F:zinc ion binding"/>
    <property type="evidence" value="ECO:0007669"/>
    <property type="project" value="UniProtKB-KW"/>
</dbReference>
<keyword evidence="1" id="KW-0863">Zinc-finger</keyword>
<evidence type="ECO:0000313" key="3">
    <source>
        <dbReference type="EMBL" id="KAF0490684.1"/>
    </source>
</evidence>
<proteinExistence type="predicted"/>
<comment type="caution">
    <text evidence="3">The sequence shown here is derived from an EMBL/GenBank/DDBJ whole genome shotgun (WGS) entry which is preliminary data.</text>
</comment>
<dbReference type="AlphaFoldDB" id="A0A8H4EIH3"/>
<evidence type="ECO:0000256" key="1">
    <source>
        <dbReference type="PROSITE-ProRule" id="PRU00042"/>
    </source>
</evidence>
<dbReference type="PROSITE" id="PS50157">
    <property type="entry name" value="ZINC_FINGER_C2H2_2"/>
    <property type="match status" value="1"/>
</dbReference>
<keyword evidence="1" id="KW-0479">Metal-binding</keyword>
<keyword evidence="4" id="KW-1185">Reference proteome</keyword>
<name>A0A8H4EIH3_GIGMA</name>
<dbReference type="EMBL" id="WTPW01000661">
    <property type="protein sequence ID" value="KAF0490684.1"/>
    <property type="molecule type" value="Genomic_DNA"/>
</dbReference>
<organism evidence="3 4">
    <name type="scientific">Gigaspora margarita</name>
    <dbReference type="NCBI Taxonomy" id="4874"/>
    <lineage>
        <taxon>Eukaryota</taxon>
        <taxon>Fungi</taxon>
        <taxon>Fungi incertae sedis</taxon>
        <taxon>Mucoromycota</taxon>
        <taxon>Glomeromycotina</taxon>
        <taxon>Glomeromycetes</taxon>
        <taxon>Diversisporales</taxon>
        <taxon>Gigasporaceae</taxon>
        <taxon>Gigaspora</taxon>
    </lineage>
</organism>
<dbReference type="InterPro" id="IPR013087">
    <property type="entry name" value="Znf_C2H2_type"/>
</dbReference>
<sequence length="89" mass="10446">MSDFKCNFCLRTFTKRNTLSKHMNICVLTAGEDEQLFANNPAQVRKFSNPSKLNQNENFDINEYKSDSKFFAKKISFKRYQVSQNFKSS</sequence>
<dbReference type="Proteomes" id="UP000439903">
    <property type="component" value="Unassembled WGS sequence"/>
</dbReference>
<dbReference type="SUPFAM" id="SSF57667">
    <property type="entry name" value="beta-beta-alpha zinc fingers"/>
    <property type="match status" value="1"/>
</dbReference>
<dbReference type="InterPro" id="IPR036236">
    <property type="entry name" value="Znf_C2H2_sf"/>
</dbReference>
<accession>A0A8H4EIH3</accession>